<dbReference type="Proteomes" id="UP001152888">
    <property type="component" value="Unassembled WGS sequence"/>
</dbReference>
<name>A0A9P0K0Z3_ACAOB</name>
<protein>
    <submittedName>
        <fullName evidence="1">Uncharacterized protein</fullName>
    </submittedName>
</protein>
<organism evidence="1 2">
    <name type="scientific">Acanthoscelides obtectus</name>
    <name type="common">Bean weevil</name>
    <name type="synonym">Bruchus obtectus</name>
    <dbReference type="NCBI Taxonomy" id="200917"/>
    <lineage>
        <taxon>Eukaryota</taxon>
        <taxon>Metazoa</taxon>
        <taxon>Ecdysozoa</taxon>
        <taxon>Arthropoda</taxon>
        <taxon>Hexapoda</taxon>
        <taxon>Insecta</taxon>
        <taxon>Pterygota</taxon>
        <taxon>Neoptera</taxon>
        <taxon>Endopterygota</taxon>
        <taxon>Coleoptera</taxon>
        <taxon>Polyphaga</taxon>
        <taxon>Cucujiformia</taxon>
        <taxon>Chrysomeloidea</taxon>
        <taxon>Chrysomelidae</taxon>
        <taxon>Bruchinae</taxon>
        <taxon>Bruchini</taxon>
        <taxon>Acanthoscelides</taxon>
    </lineage>
</organism>
<dbReference type="AlphaFoldDB" id="A0A9P0K0Z3"/>
<accession>A0A9P0K0Z3</accession>
<evidence type="ECO:0000313" key="2">
    <source>
        <dbReference type="Proteomes" id="UP001152888"/>
    </source>
</evidence>
<keyword evidence="2" id="KW-1185">Reference proteome</keyword>
<proteinExistence type="predicted"/>
<comment type="caution">
    <text evidence="1">The sequence shown here is derived from an EMBL/GenBank/DDBJ whole genome shotgun (WGS) entry which is preliminary data.</text>
</comment>
<reference evidence="1" key="1">
    <citation type="submission" date="2022-03" db="EMBL/GenBank/DDBJ databases">
        <authorList>
            <person name="Sayadi A."/>
        </authorList>
    </citation>
    <scope>NUCLEOTIDE SEQUENCE</scope>
</reference>
<evidence type="ECO:0000313" key="1">
    <source>
        <dbReference type="EMBL" id="CAH1963262.1"/>
    </source>
</evidence>
<gene>
    <name evidence="1" type="ORF">ACAOBT_LOCUS5112</name>
</gene>
<dbReference type="EMBL" id="CAKOFQ010006706">
    <property type="protein sequence ID" value="CAH1963262.1"/>
    <property type="molecule type" value="Genomic_DNA"/>
</dbReference>
<sequence length="92" mass="10253">MVSALFPVEKNYDGFASRLVVTFSYATSIHERTISLSVQELPSSAEGWKKVADESYIMWNSHLCLGALDGKHVDFAAPKKKSVSKRQLTEAF</sequence>